<feature type="domain" description="PAS" evidence="8">
    <location>
        <begin position="571"/>
        <end position="607"/>
    </location>
</feature>
<organism evidence="10 11">
    <name type="scientific">Rosistilla carotiformis</name>
    <dbReference type="NCBI Taxonomy" id="2528017"/>
    <lineage>
        <taxon>Bacteria</taxon>
        <taxon>Pseudomonadati</taxon>
        <taxon>Planctomycetota</taxon>
        <taxon>Planctomycetia</taxon>
        <taxon>Pirellulales</taxon>
        <taxon>Pirellulaceae</taxon>
        <taxon>Rosistilla</taxon>
    </lineage>
</organism>
<dbReference type="InterPro" id="IPR035965">
    <property type="entry name" value="PAS-like_dom_sf"/>
</dbReference>
<feature type="domain" description="Histidine kinase" evidence="7">
    <location>
        <begin position="917"/>
        <end position="1096"/>
    </location>
</feature>
<keyword evidence="6" id="KW-1133">Transmembrane helix</keyword>
<feature type="domain" description="PAS" evidence="8">
    <location>
        <begin position="437"/>
        <end position="482"/>
    </location>
</feature>
<accession>A0A518JRJ3</accession>
<dbReference type="SUPFAM" id="SSF55874">
    <property type="entry name" value="ATPase domain of HSP90 chaperone/DNA topoisomerase II/histidine kinase"/>
    <property type="match status" value="1"/>
</dbReference>
<dbReference type="Pfam" id="PF02518">
    <property type="entry name" value="HATPase_c"/>
    <property type="match status" value="1"/>
</dbReference>
<evidence type="ECO:0000256" key="4">
    <source>
        <dbReference type="ARBA" id="ARBA00022679"/>
    </source>
</evidence>
<sequence length="1132" mass="125913">MNRRLSHLLFLTLTLLAIMGLYLRSIDRVSGDYARLATATRVTMQHNVDLDSAVLSLRLGIRQDYDQLTYYEQSLHSTVSNGLGKLAAPRLLTPELHRRIDNVESLVQDKLVLSHEFKATHAIVRNSIAALLRNVELAKQSPTLPANLKLVLADLESSGYRFSVSGKSTDRKVFSDTLAKLKSEWMATNGDAPYPKIDWTIRHGTKLIELRHALDETVSRLVAIPVRPATLAVMDDAIKIYQRQWSTQNRYHAGMIVAIMVLLGYCATQAMALWKNAHELNVINKALEQRGDDQTADLQRSKDFFQGVLDAIDAPICVLDSTGRIVETNASWGEFSQNQNSHRLGIGSNYLQECRRRVQDGQDDGAKQFADAIEAVIAGHDGQHVSEYECESPTDKFWYQVNVTPLRDHQAGVAVVTHLDITDRVAAQRKLLETSEHLELLSLVAKYTDNSVVITDAHGCIEWVNDGFRRVSGYSFEDVKGKVPGNILYGEKTDPSAIAQIQERILKKQGFDAEILHYRKSGEPYWVAIGARPIHNENGALVRYVAVDSEITDRKESEARLTAVTQTLQTQKQTLDAVLESVAAGIVSVNHQGDIVSFNPAAEEIFGEHWLKSESLLEQLEAVEIVDPITYDPIPLIQLPMIRALQGEQVRNEELLVRRKDKDVLVSINAIPLASDGQQGAVITVLDITQQWKRDLNQRMLREGLDFAQDAMFVCESVGRIIDANEVSCKRLGYAREDLLKLVVSDIDPGVPAEKWPDFWSQLKQRKAMVLESKHRKIDGSTFPVEVTINYSDFGGIQYACCFARDITARKLAERERDQLAGELQNAARQAGMAEVATGVLHNVGNVLNSVNVSTNLIRDRIQASPVEHLSKAANVIAENEADLGNFLTNDKRGKHFPALLKQLATSFQNERDAQNEEIQALAKSVEHIKEIVSMQQSFARKSGMTESVDPIEMFEDAIKINDASLVRHGVDLVREFDAVPNIQVRRHEVLQILINLIKNAKQAVDKADASEKVIRLTARTEGEHVRLEVQDNGIGISAENLKNIFQHGFTTKTTGHGFGLHSCANSAREMGGCMSVHSDGEGRGATFTLKLPLQDRKETSGVGYFESTFARTPVSILQTSEITALPLPGIP</sequence>
<dbReference type="SMART" id="SM00387">
    <property type="entry name" value="HATPase_c"/>
    <property type="match status" value="1"/>
</dbReference>
<feature type="transmembrane region" description="Helical" evidence="6">
    <location>
        <begin position="6"/>
        <end position="23"/>
    </location>
</feature>
<proteinExistence type="predicted"/>
<protein>
    <recommendedName>
        <fullName evidence="2">histidine kinase</fullName>
        <ecNumber evidence="2">2.7.13.3</ecNumber>
    </recommendedName>
</protein>
<keyword evidence="5" id="KW-0418">Kinase</keyword>
<dbReference type="EC" id="2.7.13.3" evidence="2"/>
<evidence type="ECO:0000313" key="10">
    <source>
        <dbReference type="EMBL" id="QDV68147.1"/>
    </source>
</evidence>
<dbReference type="KEGG" id="rcf:Poly24_18550"/>
<evidence type="ECO:0000259" key="9">
    <source>
        <dbReference type="PROSITE" id="PS50113"/>
    </source>
</evidence>
<evidence type="ECO:0000259" key="7">
    <source>
        <dbReference type="PROSITE" id="PS50109"/>
    </source>
</evidence>
<keyword evidence="6" id="KW-0812">Transmembrane</keyword>
<keyword evidence="11" id="KW-1185">Reference proteome</keyword>
<dbReference type="PROSITE" id="PS50113">
    <property type="entry name" value="PAC"/>
    <property type="match status" value="1"/>
</dbReference>
<evidence type="ECO:0000256" key="2">
    <source>
        <dbReference type="ARBA" id="ARBA00012438"/>
    </source>
</evidence>
<dbReference type="EMBL" id="CP036348">
    <property type="protein sequence ID" value="QDV68147.1"/>
    <property type="molecule type" value="Genomic_DNA"/>
</dbReference>
<keyword evidence="6" id="KW-0472">Membrane</keyword>
<dbReference type="InterPro" id="IPR004358">
    <property type="entry name" value="Sig_transdc_His_kin-like_C"/>
</dbReference>
<dbReference type="Pfam" id="PF13426">
    <property type="entry name" value="PAS_9"/>
    <property type="match status" value="2"/>
</dbReference>
<dbReference type="Pfam" id="PF08448">
    <property type="entry name" value="PAS_4"/>
    <property type="match status" value="1"/>
</dbReference>
<dbReference type="SMART" id="SM00086">
    <property type="entry name" value="PAC"/>
    <property type="match status" value="4"/>
</dbReference>
<dbReference type="InterPro" id="IPR001610">
    <property type="entry name" value="PAC"/>
</dbReference>
<dbReference type="Gene3D" id="3.30.565.10">
    <property type="entry name" value="Histidine kinase-like ATPase, C-terminal domain"/>
    <property type="match status" value="1"/>
</dbReference>
<dbReference type="InterPro" id="IPR045812">
    <property type="entry name" value="DAHL"/>
</dbReference>
<dbReference type="Pfam" id="PF00989">
    <property type="entry name" value="PAS"/>
    <property type="match status" value="1"/>
</dbReference>
<dbReference type="InterPro" id="IPR013656">
    <property type="entry name" value="PAS_4"/>
</dbReference>
<dbReference type="RefSeq" id="WP_197452436.1">
    <property type="nucleotide sequence ID" value="NZ_CP036348.1"/>
</dbReference>
<gene>
    <name evidence="10" type="primary">fixL_1</name>
    <name evidence="10" type="ORF">Poly24_18550</name>
</gene>
<name>A0A518JRJ3_9BACT</name>
<dbReference type="Pfam" id="PF19443">
    <property type="entry name" value="DAHL"/>
    <property type="match status" value="1"/>
</dbReference>
<dbReference type="Proteomes" id="UP000315082">
    <property type="component" value="Chromosome"/>
</dbReference>
<dbReference type="PROSITE" id="PS50112">
    <property type="entry name" value="PAS"/>
    <property type="match status" value="3"/>
</dbReference>
<keyword evidence="3" id="KW-0597">Phosphoprotein</keyword>
<dbReference type="Gene3D" id="3.30.450.20">
    <property type="entry name" value="PAS domain"/>
    <property type="match status" value="4"/>
</dbReference>
<dbReference type="PANTHER" id="PTHR43304:SF1">
    <property type="entry name" value="PAC DOMAIN-CONTAINING PROTEIN"/>
    <property type="match status" value="1"/>
</dbReference>
<dbReference type="InterPro" id="IPR000014">
    <property type="entry name" value="PAS"/>
</dbReference>
<dbReference type="PANTHER" id="PTHR43304">
    <property type="entry name" value="PHYTOCHROME-LIKE PROTEIN CPH1"/>
    <property type="match status" value="1"/>
</dbReference>
<comment type="catalytic activity">
    <reaction evidence="1">
        <text>ATP + protein L-histidine = ADP + protein N-phospho-L-histidine.</text>
        <dbReference type="EC" id="2.7.13.3"/>
    </reaction>
</comment>
<evidence type="ECO:0000259" key="8">
    <source>
        <dbReference type="PROSITE" id="PS50112"/>
    </source>
</evidence>
<dbReference type="InterPro" id="IPR000700">
    <property type="entry name" value="PAS-assoc_C"/>
</dbReference>
<dbReference type="InterPro" id="IPR005467">
    <property type="entry name" value="His_kinase_dom"/>
</dbReference>
<evidence type="ECO:0000313" key="11">
    <source>
        <dbReference type="Proteomes" id="UP000315082"/>
    </source>
</evidence>
<dbReference type="SMART" id="SM00091">
    <property type="entry name" value="PAS"/>
    <property type="match status" value="4"/>
</dbReference>
<feature type="domain" description="PAC" evidence="9">
    <location>
        <begin position="511"/>
        <end position="563"/>
    </location>
</feature>
<evidence type="ECO:0000256" key="1">
    <source>
        <dbReference type="ARBA" id="ARBA00000085"/>
    </source>
</evidence>
<dbReference type="AlphaFoldDB" id="A0A518JRJ3"/>
<dbReference type="InterPro" id="IPR013767">
    <property type="entry name" value="PAS_fold"/>
</dbReference>
<dbReference type="GO" id="GO:0006355">
    <property type="term" value="P:regulation of DNA-templated transcription"/>
    <property type="evidence" value="ECO:0007669"/>
    <property type="project" value="InterPro"/>
</dbReference>
<dbReference type="PROSITE" id="PS50109">
    <property type="entry name" value="HIS_KIN"/>
    <property type="match status" value="1"/>
</dbReference>
<dbReference type="InterPro" id="IPR052162">
    <property type="entry name" value="Sensor_kinase/Photoreceptor"/>
</dbReference>
<evidence type="ECO:0000256" key="3">
    <source>
        <dbReference type="ARBA" id="ARBA00022553"/>
    </source>
</evidence>
<feature type="domain" description="PAS" evidence="8">
    <location>
        <begin position="697"/>
        <end position="740"/>
    </location>
</feature>
<feature type="transmembrane region" description="Helical" evidence="6">
    <location>
        <begin position="253"/>
        <end position="274"/>
    </location>
</feature>
<evidence type="ECO:0000256" key="5">
    <source>
        <dbReference type="ARBA" id="ARBA00022777"/>
    </source>
</evidence>
<dbReference type="GO" id="GO:0004673">
    <property type="term" value="F:protein histidine kinase activity"/>
    <property type="evidence" value="ECO:0007669"/>
    <property type="project" value="UniProtKB-EC"/>
</dbReference>
<reference evidence="10 11" key="1">
    <citation type="submission" date="2019-02" db="EMBL/GenBank/DDBJ databases">
        <title>Deep-cultivation of Planctomycetes and their phenomic and genomic characterization uncovers novel biology.</title>
        <authorList>
            <person name="Wiegand S."/>
            <person name="Jogler M."/>
            <person name="Boedeker C."/>
            <person name="Pinto D."/>
            <person name="Vollmers J."/>
            <person name="Rivas-Marin E."/>
            <person name="Kohn T."/>
            <person name="Peeters S.H."/>
            <person name="Heuer A."/>
            <person name="Rast P."/>
            <person name="Oberbeckmann S."/>
            <person name="Bunk B."/>
            <person name="Jeske O."/>
            <person name="Meyerdierks A."/>
            <person name="Storesund J.E."/>
            <person name="Kallscheuer N."/>
            <person name="Luecker S."/>
            <person name="Lage O.M."/>
            <person name="Pohl T."/>
            <person name="Merkel B.J."/>
            <person name="Hornburger P."/>
            <person name="Mueller R.-W."/>
            <person name="Bruemmer F."/>
            <person name="Labrenz M."/>
            <person name="Spormann A.M."/>
            <person name="Op den Camp H."/>
            <person name="Overmann J."/>
            <person name="Amann R."/>
            <person name="Jetten M.S.M."/>
            <person name="Mascher T."/>
            <person name="Medema M.H."/>
            <person name="Devos D.P."/>
            <person name="Kaster A.-K."/>
            <person name="Ovreas L."/>
            <person name="Rohde M."/>
            <person name="Galperin M.Y."/>
            <person name="Jogler C."/>
        </authorList>
    </citation>
    <scope>NUCLEOTIDE SEQUENCE [LARGE SCALE GENOMIC DNA]</scope>
    <source>
        <strain evidence="10 11">Poly24</strain>
    </source>
</reference>
<dbReference type="NCBIfam" id="TIGR00229">
    <property type="entry name" value="sensory_box"/>
    <property type="match status" value="3"/>
</dbReference>
<dbReference type="InterPro" id="IPR003594">
    <property type="entry name" value="HATPase_dom"/>
</dbReference>
<dbReference type="InterPro" id="IPR036890">
    <property type="entry name" value="HATPase_C_sf"/>
</dbReference>
<keyword evidence="4 10" id="KW-0808">Transferase</keyword>
<evidence type="ECO:0000256" key="6">
    <source>
        <dbReference type="SAM" id="Phobius"/>
    </source>
</evidence>
<dbReference type="CDD" id="cd00130">
    <property type="entry name" value="PAS"/>
    <property type="match status" value="3"/>
</dbReference>
<dbReference type="SUPFAM" id="SSF55785">
    <property type="entry name" value="PYP-like sensor domain (PAS domain)"/>
    <property type="match status" value="4"/>
</dbReference>
<dbReference type="PRINTS" id="PR00344">
    <property type="entry name" value="BCTRLSENSOR"/>
</dbReference>